<sequence length="693" mass="72148">MSAPKVLSRKANGTAAQQIHDAPKAPRTKLPPQGEKVVVRRLPPQLTEEEFIAILGDTWKLGGGKIDWFSYWPGKTSQQPSKPSKPSRAYLHVKKRDDLLALSDVVRTAEWQDAKGSYNDPILVLPPTVEFSIYKKVPSDNKRNDGRQGTIDQDPEFMEFLEGLANPDAHKEAEGADKDAEEGGKAEKPTTTPLIEHLREKAARAKEAAAARNGKHSRHDSQGAKGKAPAPGAEEPKKKGRDGREGRESKESRAERAERASEKAASKAIERPKETVRILSKKAAADAAADAAKTVAGQIQASAQTSARSSAQASSSDAPTRSRRAGIAAAARILQRDLGLSPGNAHRKARQEASKTDPEDKVTPKEPAVKTPKESAKGPVPAAKVQAPPTSADAKTPTASTPSTSVSKGQAPAAAASSAASSSRRGRNRQRGAGTAEESTKSRSDNRSESKTTEPSSQALPKTPVILKKRDDKKEEKKETPSTAPSPSPSPAPPTASPASALPAGPKAASTRQPASSSRKGAGNAPSQGATRAFVKHAGHSQGVTEALLREALQVYGTVTSIDIDRKKGFAYADFAKHEGLAKAMAAGPIAVAQATVQVLERKDLGAKKVAVAGDKGKAVVPSPPAETAPAPATLTPTAGPSSEKSGASQDKHRSGRRRGGRGRGEGGGKDGKDGGGGKCAEGGAQASTSTAA</sequence>
<dbReference type="SMART" id="SM00360">
    <property type="entry name" value="RRM"/>
    <property type="match status" value="1"/>
</dbReference>
<evidence type="ECO:0000313" key="8">
    <source>
        <dbReference type="EMBL" id="KAK0740488.1"/>
    </source>
</evidence>
<dbReference type="GO" id="GO:0045727">
    <property type="term" value="P:positive regulation of translation"/>
    <property type="evidence" value="ECO:0007669"/>
    <property type="project" value="TreeGrafter"/>
</dbReference>
<feature type="region of interest" description="Disordered" evidence="6">
    <location>
        <begin position="167"/>
        <end position="533"/>
    </location>
</feature>
<feature type="compositionally biased region" description="Low complexity" evidence="6">
    <location>
        <begin position="628"/>
        <end position="643"/>
    </location>
</feature>
<dbReference type="InterPro" id="IPR000504">
    <property type="entry name" value="RRM_dom"/>
</dbReference>
<feature type="compositionally biased region" description="Basic and acidic residues" evidence="6">
    <location>
        <begin position="350"/>
        <end position="376"/>
    </location>
</feature>
<dbReference type="Pfam" id="PF03467">
    <property type="entry name" value="Smg4_UPF3"/>
    <property type="match status" value="1"/>
</dbReference>
<feature type="compositionally biased region" description="Basic and acidic residues" evidence="6">
    <location>
        <begin position="438"/>
        <end position="452"/>
    </location>
</feature>
<accession>A0AA40JZ56</accession>
<dbReference type="GO" id="GO:0000184">
    <property type="term" value="P:nuclear-transcribed mRNA catabolic process, nonsense-mediated decay"/>
    <property type="evidence" value="ECO:0007669"/>
    <property type="project" value="UniProtKB-KW"/>
</dbReference>
<dbReference type="PANTHER" id="PTHR13112:SF0">
    <property type="entry name" value="FI21285P1"/>
    <property type="match status" value="1"/>
</dbReference>
<dbReference type="GO" id="GO:0005737">
    <property type="term" value="C:cytoplasm"/>
    <property type="evidence" value="ECO:0007669"/>
    <property type="project" value="TreeGrafter"/>
</dbReference>
<dbReference type="PANTHER" id="PTHR13112">
    <property type="entry name" value="UPF3 REGULATOR OF NONSENSE TRANSCRIPTS-LIKE PROTEIN"/>
    <property type="match status" value="1"/>
</dbReference>
<feature type="compositionally biased region" description="Basic and acidic residues" evidence="6">
    <location>
        <begin position="168"/>
        <end position="188"/>
    </location>
</feature>
<organism evidence="8 9">
    <name type="scientific">Schizothecium vesticola</name>
    <dbReference type="NCBI Taxonomy" id="314040"/>
    <lineage>
        <taxon>Eukaryota</taxon>
        <taxon>Fungi</taxon>
        <taxon>Dikarya</taxon>
        <taxon>Ascomycota</taxon>
        <taxon>Pezizomycotina</taxon>
        <taxon>Sordariomycetes</taxon>
        <taxon>Sordariomycetidae</taxon>
        <taxon>Sordariales</taxon>
        <taxon>Schizotheciaceae</taxon>
        <taxon>Schizothecium</taxon>
    </lineage>
</organism>
<feature type="compositionally biased region" description="Low complexity" evidence="6">
    <location>
        <begin position="497"/>
        <end position="510"/>
    </location>
</feature>
<evidence type="ECO:0000256" key="6">
    <source>
        <dbReference type="SAM" id="MobiDB-lite"/>
    </source>
</evidence>
<evidence type="ECO:0000256" key="1">
    <source>
        <dbReference type="ARBA" id="ARBA00004123"/>
    </source>
</evidence>
<feature type="compositionally biased region" description="Polar residues" evidence="6">
    <location>
        <begin position="511"/>
        <end position="530"/>
    </location>
</feature>
<feature type="domain" description="RRM" evidence="7">
    <location>
        <begin position="531"/>
        <end position="617"/>
    </location>
</feature>
<dbReference type="InterPro" id="IPR035979">
    <property type="entry name" value="RBD_domain_sf"/>
</dbReference>
<dbReference type="Gene3D" id="3.30.70.330">
    <property type="match status" value="2"/>
</dbReference>
<evidence type="ECO:0000259" key="7">
    <source>
        <dbReference type="PROSITE" id="PS50102"/>
    </source>
</evidence>
<evidence type="ECO:0000256" key="2">
    <source>
        <dbReference type="ARBA" id="ARBA00005991"/>
    </source>
</evidence>
<feature type="compositionally biased region" description="Low complexity" evidence="6">
    <location>
        <begin position="387"/>
        <end position="423"/>
    </location>
</feature>
<dbReference type="GO" id="GO:0003729">
    <property type="term" value="F:mRNA binding"/>
    <property type="evidence" value="ECO:0007669"/>
    <property type="project" value="TreeGrafter"/>
</dbReference>
<feature type="compositionally biased region" description="Basic and acidic residues" evidence="6">
    <location>
        <begin position="196"/>
        <end position="209"/>
    </location>
</feature>
<dbReference type="PROSITE" id="PS50102">
    <property type="entry name" value="RRM"/>
    <property type="match status" value="1"/>
</dbReference>
<keyword evidence="9" id="KW-1185">Reference proteome</keyword>
<evidence type="ECO:0000313" key="9">
    <source>
        <dbReference type="Proteomes" id="UP001172155"/>
    </source>
</evidence>
<evidence type="ECO:0000256" key="5">
    <source>
        <dbReference type="PROSITE-ProRule" id="PRU00176"/>
    </source>
</evidence>
<keyword evidence="3" id="KW-0866">Nonsense-mediated mRNA decay</keyword>
<dbReference type="InterPro" id="IPR005120">
    <property type="entry name" value="UPF3_dom"/>
</dbReference>
<comment type="caution">
    <text evidence="8">The sequence shown here is derived from an EMBL/GenBank/DDBJ whole genome shotgun (WGS) entry which is preliminary data.</text>
</comment>
<dbReference type="SUPFAM" id="SSF54928">
    <property type="entry name" value="RNA-binding domain, RBD"/>
    <property type="match status" value="2"/>
</dbReference>
<comment type="subcellular location">
    <subcellularLocation>
        <location evidence="1">Nucleus</location>
    </subcellularLocation>
</comment>
<feature type="compositionally biased region" description="Basic and acidic residues" evidence="6">
    <location>
        <begin position="234"/>
        <end position="276"/>
    </location>
</feature>
<feature type="region of interest" description="Disordered" evidence="6">
    <location>
        <begin position="613"/>
        <end position="693"/>
    </location>
</feature>
<dbReference type="Proteomes" id="UP001172155">
    <property type="component" value="Unassembled WGS sequence"/>
</dbReference>
<feature type="compositionally biased region" description="Pro residues" evidence="6">
    <location>
        <begin position="484"/>
        <end position="496"/>
    </location>
</feature>
<comment type="similarity">
    <text evidence="2">Belongs to the RENT3 family.</text>
</comment>
<keyword evidence="4" id="KW-0539">Nucleus</keyword>
<feature type="compositionally biased region" description="Low complexity" evidence="6">
    <location>
        <begin position="223"/>
        <end position="233"/>
    </location>
</feature>
<dbReference type="InterPro" id="IPR012677">
    <property type="entry name" value="Nucleotide-bd_a/b_plait_sf"/>
</dbReference>
<proteinExistence type="inferred from homology"/>
<dbReference type="InterPro" id="IPR039722">
    <property type="entry name" value="Upf3"/>
</dbReference>
<dbReference type="Pfam" id="PF00076">
    <property type="entry name" value="RRM_1"/>
    <property type="match status" value="1"/>
</dbReference>
<evidence type="ECO:0000256" key="4">
    <source>
        <dbReference type="ARBA" id="ARBA00023242"/>
    </source>
</evidence>
<dbReference type="GO" id="GO:0005730">
    <property type="term" value="C:nucleolus"/>
    <property type="evidence" value="ECO:0007669"/>
    <property type="project" value="TreeGrafter"/>
</dbReference>
<feature type="compositionally biased region" description="Low complexity" evidence="6">
    <location>
        <begin position="281"/>
        <end position="318"/>
    </location>
</feature>
<protein>
    <submittedName>
        <fullName evidence="8">Smg-4/UPF3 family-domain-containing protein</fullName>
    </submittedName>
</protein>
<reference evidence="8" key="1">
    <citation type="submission" date="2023-06" db="EMBL/GenBank/DDBJ databases">
        <title>Genome-scale phylogeny and comparative genomics of the fungal order Sordariales.</title>
        <authorList>
            <consortium name="Lawrence Berkeley National Laboratory"/>
            <person name="Hensen N."/>
            <person name="Bonometti L."/>
            <person name="Westerberg I."/>
            <person name="Brannstrom I.O."/>
            <person name="Guillou S."/>
            <person name="Cros-Aarteil S."/>
            <person name="Calhoun S."/>
            <person name="Haridas S."/>
            <person name="Kuo A."/>
            <person name="Mondo S."/>
            <person name="Pangilinan J."/>
            <person name="Riley R."/>
            <person name="LaButti K."/>
            <person name="Andreopoulos B."/>
            <person name="Lipzen A."/>
            <person name="Chen C."/>
            <person name="Yanf M."/>
            <person name="Daum C."/>
            <person name="Ng V."/>
            <person name="Clum A."/>
            <person name="Steindorff A."/>
            <person name="Ohm R."/>
            <person name="Martin F."/>
            <person name="Silar P."/>
            <person name="Natvig D."/>
            <person name="Lalanne C."/>
            <person name="Gautier V."/>
            <person name="Ament-velasquez S.L."/>
            <person name="Kruys A."/>
            <person name="Hutchinson M.I."/>
            <person name="Powell A.J."/>
            <person name="Barry K."/>
            <person name="Miller A.N."/>
            <person name="Grigoriev I.V."/>
            <person name="Debuchy R."/>
            <person name="Gladieux P."/>
            <person name="Thoren M.H."/>
            <person name="Johannesson H."/>
        </authorList>
    </citation>
    <scope>NUCLEOTIDE SEQUENCE</scope>
    <source>
        <strain evidence="8">SMH3187-1</strain>
    </source>
</reference>
<feature type="compositionally biased region" description="Basic and acidic residues" evidence="6">
    <location>
        <begin position="468"/>
        <end position="480"/>
    </location>
</feature>
<gene>
    <name evidence="8" type="ORF">B0T18DRAFT_210134</name>
</gene>
<feature type="compositionally biased region" description="Basic and acidic residues" evidence="6">
    <location>
        <begin position="663"/>
        <end position="676"/>
    </location>
</feature>
<name>A0AA40JZ56_9PEZI</name>
<evidence type="ECO:0000256" key="3">
    <source>
        <dbReference type="ARBA" id="ARBA00023161"/>
    </source>
</evidence>
<keyword evidence="5" id="KW-0694">RNA-binding</keyword>
<dbReference type="CDD" id="cd12455">
    <property type="entry name" value="RRM_like_Smg4_UPF3"/>
    <property type="match status" value="1"/>
</dbReference>
<dbReference type="EMBL" id="JAUKUD010000006">
    <property type="protein sequence ID" value="KAK0740488.1"/>
    <property type="molecule type" value="Genomic_DNA"/>
</dbReference>
<dbReference type="AlphaFoldDB" id="A0AA40JZ56"/>
<feature type="region of interest" description="Disordered" evidence="6">
    <location>
        <begin position="1"/>
        <end position="36"/>
    </location>
</feature>